<evidence type="ECO:0000256" key="7">
    <source>
        <dbReference type="ARBA" id="ARBA00022723"/>
    </source>
</evidence>
<keyword evidence="6 14" id="KW-0812">Transmembrane</keyword>
<evidence type="ECO:0000256" key="6">
    <source>
        <dbReference type="ARBA" id="ARBA00022692"/>
    </source>
</evidence>
<sequence length="171" mass="18748">MASMASQDSQPFHWHYGELDDKNFQIHGKGLLLIVILFAVLLFFTLLCLYAKWVCRYRRQLSPGAAAGGHQPNPNLQAGVPPSHHRAGLDPAVIGRIPVQLHAASPAEEAVQCSICLSNFVEGEKVKVLPRCHHTFHPECVDKWLGTHSSCPLCRAALGDADPDRIDIAVV</sequence>
<protein>
    <recommendedName>
        <fullName evidence="4">RING-type E3 ubiquitin transferase</fullName>
        <ecNumber evidence="4">2.3.2.27</ecNumber>
    </recommendedName>
</protein>
<dbReference type="Gene3D" id="3.30.40.10">
    <property type="entry name" value="Zinc/RING finger domain, C3HC4 (zinc finger)"/>
    <property type="match status" value="1"/>
</dbReference>
<dbReference type="PROSITE" id="PS50089">
    <property type="entry name" value="ZF_RING_2"/>
    <property type="match status" value="1"/>
</dbReference>
<dbReference type="Proteomes" id="UP000825729">
    <property type="component" value="Unassembled WGS sequence"/>
</dbReference>
<dbReference type="SUPFAM" id="SSF57850">
    <property type="entry name" value="RING/U-box"/>
    <property type="match status" value="1"/>
</dbReference>
<dbReference type="GO" id="GO:0061630">
    <property type="term" value="F:ubiquitin protein ligase activity"/>
    <property type="evidence" value="ECO:0007669"/>
    <property type="project" value="UniProtKB-EC"/>
</dbReference>
<feature type="transmembrane region" description="Helical" evidence="14">
    <location>
        <begin position="31"/>
        <end position="51"/>
    </location>
</feature>
<dbReference type="EMBL" id="JAINDJ010000003">
    <property type="protein sequence ID" value="KAG9453539.1"/>
    <property type="molecule type" value="Genomic_DNA"/>
</dbReference>
<keyword evidence="7" id="KW-0479">Metal-binding</keyword>
<evidence type="ECO:0000256" key="5">
    <source>
        <dbReference type="ARBA" id="ARBA00022679"/>
    </source>
</evidence>
<comment type="caution">
    <text evidence="16">The sequence shown here is derived from an EMBL/GenBank/DDBJ whole genome shotgun (WGS) entry which is preliminary data.</text>
</comment>
<dbReference type="PANTHER" id="PTHR46913">
    <property type="entry name" value="RING-H2 FINGER PROTEIN ATL16"/>
    <property type="match status" value="1"/>
</dbReference>
<gene>
    <name evidence="16" type="ORF">H6P81_006443</name>
</gene>
<evidence type="ECO:0000256" key="2">
    <source>
        <dbReference type="ARBA" id="ARBA00004167"/>
    </source>
</evidence>
<dbReference type="GO" id="GO:0016020">
    <property type="term" value="C:membrane"/>
    <property type="evidence" value="ECO:0007669"/>
    <property type="project" value="UniProtKB-SubCell"/>
</dbReference>
<evidence type="ECO:0000313" key="16">
    <source>
        <dbReference type="EMBL" id="KAG9453539.1"/>
    </source>
</evidence>
<keyword evidence="12 14" id="KW-0472">Membrane</keyword>
<name>A0AAV7EY96_ARIFI</name>
<evidence type="ECO:0000259" key="15">
    <source>
        <dbReference type="PROSITE" id="PS50089"/>
    </source>
</evidence>
<comment type="catalytic activity">
    <reaction evidence="1">
        <text>S-ubiquitinyl-[E2 ubiquitin-conjugating enzyme]-L-cysteine + [acceptor protein]-L-lysine = [E2 ubiquitin-conjugating enzyme]-L-cysteine + N(6)-ubiquitinyl-[acceptor protein]-L-lysine.</text>
        <dbReference type="EC" id="2.3.2.27"/>
    </reaction>
</comment>
<keyword evidence="8 13" id="KW-0863">Zinc-finger</keyword>
<comment type="subcellular location">
    <subcellularLocation>
        <location evidence="2">Membrane</location>
        <topology evidence="2">Single-pass membrane protein</topology>
    </subcellularLocation>
</comment>
<evidence type="ECO:0000256" key="11">
    <source>
        <dbReference type="ARBA" id="ARBA00022989"/>
    </source>
</evidence>
<dbReference type="Pfam" id="PF13639">
    <property type="entry name" value="zf-RING_2"/>
    <property type="match status" value="1"/>
</dbReference>
<evidence type="ECO:0000313" key="17">
    <source>
        <dbReference type="Proteomes" id="UP000825729"/>
    </source>
</evidence>
<comment type="pathway">
    <text evidence="3">Protein modification; protein ubiquitination.</text>
</comment>
<dbReference type="GO" id="GO:0016567">
    <property type="term" value="P:protein ubiquitination"/>
    <property type="evidence" value="ECO:0007669"/>
    <property type="project" value="InterPro"/>
</dbReference>
<keyword evidence="10" id="KW-0862">Zinc</keyword>
<dbReference type="PANTHER" id="PTHR46913:SF1">
    <property type="entry name" value="RING-H2 FINGER PROTEIN ATL16"/>
    <property type="match status" value="1"/>
</dbReference>
<evidence type="ECO:0000256" key="10">
    <source>
        <dbReference type="ARBA" id="ARBA00022833"/>
    </source>
</evidence>
<keyword evidence="9" id="KW-0833">Ubl conjugation pathway</keyword>
<organism evidence="16 17">
    <name type="scientific">Aristolochia fimbriata</name>
    <name type="common">White veined hardy Dutchman's pipe vine</name>
    <dbReference type="NCBI Taxonomy" id="158543"/>
    <lineage>
        <taxon>Eukaryota</taxon>
        <taxon>Viridiplantae</taxon>
        <taxon>Streptophyta</taxon>
        <taxon>Embryophyta</taxon>
        <taxon>Tracheophyta</taxon>
        <taxon>Spermatophyta</taxon>
        <taxon>Magnoliopsida</taxon>
        <taxon>Magnoliidae</taxon>
        <taxon>Piperales</taxon>
        <taxon>Aristolochiaceae</taxon>
        <taxon>Aristolochia</taxon>
    </lineage>
</organism>
<evidence type="ECO:0000256" key="4">
    <source>
        <dbReference type="ARBA" id="ARBA00012483"/>
    </source>
</evidence>
<dbReference type="CDD" id="cd16461">
    <property type="entry name" value="RING-H2_EL5-like"/>
    <property type="match status" value="1"/>
</dbReference>
<keyword evidence="11 14" id="KW-1133">Transmembrane helix</keyword>
<evidence type="ECO:0000256" key="1">
    <source>
        <dbReference type="ARBA" id="ARBA00000900"/>
    </source>
</evidence>
<proteinExistence type="predicted"/>
<evidence type="ECO:0000256" key="8">
    <source>
        <dbReference type="ARBA" id="ARBA00022771"/>
    </source>
</evidence>
<evidence type="ECO:0000256" key="9">
    <source>
        <dbReference type="ARBA" id="ARBA00022786"/>
    </source>
</evidence>
<reference evidence="16 17" key="1">
    <citation type="submission" date="2021-07" db="EMBL/GenBank/DDBJ databases">
        <title>The Aristolochia fimbriata genome: insights into angiosperm evolution, floral development and chemical biosynthesis.</title>
        <authorList>
            <person name="Jiao Y."/>
        </authorList>
    </citation>
    <scope>NUCLEOTIDE SEQUENCE [LARGE SCALE GENOMIC DNA]</scope>
    <source>
        <strain evidence="16">IBCAS-2021</strain>
        <tissue evidence="16">Leaf</tissue>
    </source>
</reference>
<evidence type="ECO:0000256" key="13">
    <source>
        <dbReference type="PROSITE-ProRule" id="PRU00175"/>
    </source>
</evidence>
<evidence type="ECO:0000256" key="12">
    <source>
        <dbReference type="ARBA" id="ARBA00023136"/>
    </source>
</evidence>
<dbReference type="EC" id="2.3.2.27" evidence="4"/>
<dbReference type="InterPro" id="IPR044600">
    <property type="entry name" value="ATL1/ATL16-like"/>
</dbReference>
<dbReference type="GO" id="GO:0008270">
    <property type="term" value="F:zinc ion binding"/>
    <property type="evidence" value="ECO:0007669"/>
    <property type="project" value="UniProtKB-KW"/>
</dbReference>
<dbReference type="SMART" id="SM00184">
    <property type="entry name" value="RING"/>
    <property type="match status" value="1"/>
</dbReference>
<keyword evidence="5" id="KW-0808">Transferase</keyword>
<feature type="domain" description="RING-type" evidence="15">
    <location>
        <begin position="113"/>
        <end position="155"/>
    </location>
</feature>
<dbReference type="InterPro" id="IPR001841">
    <property type="entry name" value="Znf_RING"/>
</dbReference>
<keyword evidence="17" id="KW-1185">Reference proteome</keyword>
<dbReference type="AlphaFoldDB" id="A0AAV7EY96"/>
<evidence type="ECO:0000256" key="14">
    <source>
        <dbReference type="SAM" id="Phobius"/>
    </source>
</evidence>
<dbReference type="InterPro" id="IPR013083">
    <property type="entry name" value="Znf_RING/FYVE/PHD"/>
</dbReference>
<evidence type="ECO:0000256" key="3">
    <source>
        <dbReference type="ARBA" id="ARBA00004906"/>
    </source>
</evidence>
<accession>A0AAV7EY96</accession>